<evidence type="ECO:0000313" key="2">
    <source>
        <dbReference type="EMBL" id="ABA88578.1"/>
    </source>
</evidence>
<accession>Q3A4X9</accession>
<evidence type="ECO:0000259" key="1">
    <source>
        <dbReference type="SMART" id="SM00849"/>
    </source>
</evidence>
<dbReference type="KEGG" id="pca:Pcar_1329"/>
<dbReference type="Proteomes" id="UP000002534">
    <property type="component" value="Chromosome"/>
</dbReference>
<dbReference type="RefSeq" id="WP_011341053.1">
    <property type="nucleotide sequence ID" value="NC_007498.2"/>
</dbReference>
<dbReference type="InterPro" id="IPR036866">
    <property type="entry name" value="RibonucZ/Hydroxyglut_hydro"/>
</dbReference>
<keyword evidence="2" id="KW-0378">Hydrolase</keyword>
<protein>
    <submittedName>
        <fullName evidence="2">Metal-dependent hydrolase, beta-lactamase superfamily</fullName>
    </submittedName>
</protein>
<dbReference type="InterPro" id="IPR052533">
    <property type="entry name" value="WalJ/YycJ-like"/>
</dbReference>
<dbReference type="Gene3D" id="3.60.15.10">
    <property type="entry name" value="Ribonuclease Z/Hydroxyacylglutathione hydrolase-like"/>
    <property type="match status" value="1"/>
</dbReference>
<reference evidence="3" key="1">
    <citation type="submission" date="2005-10" db="EMBL/GenBank/DDBJ databases">
        <title>Complete sequence of Pelobacter carbinolicus DSM 2380.</title>
        <authorList>
            <person name="Copeland A."/>
            <person name="Lucas S."/>
            <person name="Lapidus A."/>
            <person name="Barry K."/>
            <person name="Detter J.C."/>
            <person name="Glavina T."/>
            <person name="Hammon N."/>
            <person name="Israni S."/>
            <person name="Pitluck S."/>
            <person name="Chertkov O."/>
            <person name="Schmutz J."/>
            <person name="Larimer F."/>
            <person name="Land M."/>
            <person name="Kyrpides N."/>
            <person name="Ivanova N."/>
            <person name="Richardson P."/>
        </authorList>
    </citation>
    <scope>NUCLEOTIDE SEQUENCE [LARGE SCALE GENOMIC DNA]</scope>
    <source>
        <strain evidence="3">DSM 2380 / NBRC 103641 / GraBd1</strain>
    </source>
</reference>
<dbReference type="HOGENOM" id="CLU_073253_0_0_7"/>
<feature type="domain" description="Metallo-beta-lactamase" evidence="1">
    <location>
        <begin position="11"/>
        <end position="186"/>
    </location>
</feature>
<evidence type="ECO:0000313" key="3">
    <source>
        <dbReference type="Proteomes" id="UP000002534"/>
    </source>
</evidence>
<organism evidence="2 3">
    <name type="scientific">Syntrophotalea carbinolica (strain DSM 2380 / NBRC 103641 / GraBd1)</name>
    <name type="common">Pelobacter carbinolicus</name>
    <dbReference type="NCBI Taxonomy" id="338963"/>
    <lineage>
        <taxon>Bacteria</taxon>
        <taxon>Pseudomonadati</taxon>
        <taxon>Thermodesulfobacteriota</taxon>
        <taxon>Desulfuromonadia</taxon>
        <taxon>Desulfuromonadales</taxon>
        <taxon>Syntrophotaleaceae</taxon>
        <taxon>Syntrophotalea</taxon>
    </lineage>
</organism>
<gene>
    <name evidence="2" type="ordered locus">Pcar_1329</name>
</gene>
<keyword evidence="3" id="KW-1185">Reference proteome</keyword>
<dbReference type="STRING" id="338963.Pcar_1329"/>
<dbReference type="PANTHER" id="PTHR47619">
    <property type="entry name" value="METALLO-HYDROLASE YYCJ-RELATED"/>
    <property type="match status" value="1"/>
</dbReference>
<name>Q3A4X9_SYNC1</name>
<reference evidence="2 3" key="2">
    <citation type="journal article" date="2012" name="BMC Genomics">
        <title>The genome of Pelobacter carbinolicus reveals surprising metabolic capabilities and physiological features.</title>
        <authorList>
            <person name="Aklujkar M."/>
            <person name="Haveman S.A."/>
            <person name="Didonato R.Jr."/>
            <person name="Chertkov O."/>
            <person name="Han C.S."/>
            <person name="Land M.L."/>
            <person name="Brown P."/>
            <person name="Lovley D.R."/>
        </authorList>
    </citation>
    <scope>NUCLEOTIDE SEQUENCE [LARGE SCALE GENOMIC DNA]</scope>
    <source>
        <strain evidence="3">DSM 2380 / NBRC 103641 / GraBd1</strain>
    </source>
</reference>
<dbReference type="AlphaFoldDB" id="Q3A4X9"/>
<dbReference type="OrthoDB" id="9803916at2"/>
<dbReference type="GO" id="GO:0016787">
    <property type="term" value="F:hydrolase activity"/>
    <property type="evidence" value="ECO:0007669"/>
    <property type="project" value="UniProtKB-KW"/>
</dbReference>
<sequence>MQVCLLASGSKGNAIYVETAESRLLIDAGLSAREIGRRLQVIGAEPERLDALLVTHEHRDHCCGLGPVARRWNVPVHVHQATHEALPGVGKLPSTVTFDSGDTFRLRDIEVQTVPITHDAVAPTGFILSTSAGKIGIVTDLGLATRLVADRFKGCRVLVLESNHDEDLLRDGPYPWHLKQRVRSRHGHLSNNEAAQLLRDLHWDGLEAVFLAHLSETNNTPQLAEACARGVLEEQGASSTQLFIGSQNKPSDCFVW</sequence>
<dbReference type="eggNOG" id="COG1235">
    <property type="taxonomic scope" value="Bacteria"/>
</dbReference>
<dbReference type="PANTHER" id="PTHR47619:SF1">
    <property type="entry name" value="EXODEOXYRIBONUCLEASE WALJ"/>
    <property type="match status" value="1"/>
</dbReference>
<dbReference type="SMART" id="SM00849">
    <property type="entry name" value="Lactamase_B"/>
    <property type="match status" value="1"/>
</dbReference>
<dbReference type="EMBL" id="CP000142">
    <property type="protein sequence ID" value="ABA88578.1"/>
    <property type="molecule type" value="Genomic_DNA"/>
</dbReference>
<dbReference type="InterPro" id="IPR001279">
    <property type="entry name" value="Metallo-B-lactamas"/>
</dbReference>
<dbReference type="Pfam" id="PF12706">
    <property type="entry name" value="Lactamase_B_2"/>
    <property type="match status" value="1"/>
</dbReference>
<proteinExistence type="predicted"/>
<dbReference type="SUPFAM" id="SSF56281">
    <property type="entry name" value="Metallo-hydrolase/oxidoreductase"/>
    <property type="match status" value="1"/>
</dbReference>